<gene>
    <name evidence="4" type="ORF">BSO21_00735</name>
</gene>
<evidence type="ECO:0000313" key="4">
    <source>
        <dbReference type="EMBL" id="OMD40556.1"/>
    </source>
</evidence>
<dbReference type="Gene3D" id="3.40.50.720">
    <property type="entry name" value="NAD(P)-binding Rossmann-like Domain"/>
    <property type="match status" value="1"/>
</dbReference>
<comment type="similarity">
    <text evidence="1">Belongs to the short-chain dehydrogenases/reductases (SDR) family.</text>
</comment>
<dbReference type="EMBL" id="MPVP01000002">
    <property type="protein sequence ID" value="OMD40556.1"/>
    <property type="molecule type" value="Genomic_DNA"/>
</dbReference>
<reference evidence="4 5" key="1">
    <citation type="submission" date="2016-11" db="EMBL/GenBank/DDBJ databases">
        <title>Paenibacillus species isolates.</title>
        <authorList>
            <person name="Beno S.M."/>
        </authorList>
    </citation>
    <scope>NUCLEOTIDE SEQUENCE [LARGE SCALE GENOMIC DNA]</scope>
    <source>
        <strain evidence="4 5">FSL H7-0433</strain>
    </source>
</reference>
<evidence type="ECO:0000313" key="5">
    <source>
        <dbReference type="Proteomes" id="UP000187158"/>
    </source>
</evidence>
<dbReference type="InterPro" id="IPR036291">
    <property type="entry name" value="NAD(P)-bd_dom_sf"/>
</dbReference>
<dbReference type="InterPro" id="IPR057326">
    <property type="entry name" value="KR_dom"/>
</dbReference>
<feature type="domain" description="Ketoreductase" evidence="3">
    <location>
        <begin position="14"/>
        <end position="188"/>
    </location>
</feature>
<dbReference type="RefSeq" id="WP_076217610.1">
    <property type="nucleotide sequence ID" value="NZ_MPTM01000010.1"/>
</dbReference>
<evidence type="ECO:0000259" key="3">
    <source>
        <dbReference type="SMART" id="SM00822"/>
    </source>
</evidence>
<dbReference type="PRINTS" id="PR00081">
    <property type="entry name" value="GDHRDH"/>
</dbReference>
<organism evidence="4 5">
    <name type="scientific">Paenibacillus odorifer</name>
    <dbReference type="NCBI Taxonomy" id="189426"/>
    <lineage>
        <taxon>Bacteria</taxon>
        <taxon>Bacillati</taxon>
        <taxon>Bacillota</taxon>
        <taxon>Bacilli</taxon>
        <taxon>Bacillales</taxon>
        <taxon>Paenibacillaceae</taxon>
        <taxon>Paenibacillus</taxon>
    </lineage>
</organism>
<accession>A0ABX3GYC9</accession>
<dbReference type="Proteomes" id="UP000187158">
    <property type="component" value="Unassembled WGS sequence"/>
</dbReference>
<keyword evidence="5" id="KW-1185">Reference proteome</keyword>
<dbReference type="InterPro" id="IPR002347">
    <property type="entry name" value="SDR_fam"/>
</dbReference>
<evidence type="ECO:0000256" key="2">
    <source>
        <dbReference type="ARBA" id="ARBA00023002"/>
    </source>
</evidence>
<dbReference type="SUPFAM" id="SSF51735">
    <property type="entry name" value="NAD(P)-binding Rossmann-fold domains"/>
    <property type="match status" value="1"/>
</dbReference>
<dbReference type="Pfam" id="PF13561">
    <property type="entry name" value="adh_short_C2"/>
    <property type="match status" value="1"/>
</dbReference>
<proteinExistence type="inferred from homology"/>
<sequence>MENVKLTSKVLEGRVALVTGGSAGIGYGTAKRLAEAGAFVYIVSRRQEQIEQAAVQLGSSVRGIAVDVTKKEDLERLAETILKEHGALDIVFANAGGGRAIPFDELTEGDIDHLLGVNIKGVILTIQTMLPILKDGASVILNASITADMGLPGFAVYASTKAAVRSLARSWTTDLKHRGIRVNSVSPGVVPTEGYRTEQYMTDEQVADYADRVISEIPVGRVGTPEDIGDAVVFLASEASSFITGIDLVVDGGQTRVYAGNN</sequence>
<dbReference type="PANTHER" id="PTHR42760:SF133">
    <property type="entry name" value="3-OXOACYL-[ACYL-CARRIER-PROTEIN] REDUCTASE"/>
    <property type="match status" value="1"/>
</dbReference>
<comment type="caution">
    <text evidence="4">The sequence shown here is derived from an EMBL/GenBank/DDBJ whole genome shotgun (WGS) entry which is preliminary data.</text>
</comment>
<protein>
    <submittedName>
        <fullName evidence="4">Oxidoreductase</fullName>
    </submittedName>
</protein>
<name>A0ABX3GYC9_9BACL</name>
<dbReference type="PANTHER" id="PTHR42760">
    <property type="entry name" value="SHORT-CHAIN DEHYDROGENASES/REDUCTASES FAMILY MEMBER"/>
    <property type="match status" value="1"/>
</dbReference>
<dbReference type="SMART" id="SM00822">
    <property type="entry name" value="PKS_KR"/>
    <property type="match status" value="1"/>
</dbReference>
<keyword evidence="2" id="KW-0560">Oxidoreductase</keyword>
<evidence type="ECO:0000256" key="1">
    <source>
        <dbReference type="ARBA" id="ARBA00006484"/>
    </source>
</evidence>
<dbReference type="CDD" id="cd05233">
    <property type="entry name" value="SDR_c"/>
    <property type="match status" value="1"/>
</dbReference>